<feature type="transmembrane region" description="Helical" evidence="8">
    <location>
        <begin position="181"/>
        <end position="202"/>
    </location>
</feature>
<dbReference type="GO" id="GO:0016020">
    <property type="term" value="C:membrane"/>
    <property type="evidence" value="ECO:0007669"/>
    <property type="project" value="UniProtKB-SubCell"/>
</dbReference>
<keyword evidence="5 8" id="KW-1133">Transmembrane helix</keyword>
<dbReference type="InterPro" id="IPR003362">
    <property type="entry name" value="Bact_transf"/>
</dbReference>
<dbReference type="InterPro" id="IPR017475">
    <property type="entry name" value="EPS_sugar_tfrase"/>
</dbReference>
<keyword evidence="11" id="KW-1185">Reference proteome</keyword>
<dbReference type="Proteomes" id="UP000216074">
    <property type="component" value="Unassembled WGS sequence"/>
</dbReference>
<feature type="transmembrane region" description="Helical" evidence="8">
    <location>
        <begin position="372"/>
        <end position="396"/>
    </location>
</feature>
<proteinExistence type="inferred from homology"/>
<feature type="region of interest" description="Disordered" evidence="7">
    <location>
        <begin position="1"/>
        <end position="56"/>
    </location>
</feature>
<dbReference type="AlphaFoldDB" id="A0A261G153"/>
<dbReference type="Pfam" id="PF02397">
    <property type="entry name" value="Bac_transf"/>
    <property type="match status" value="1"/>
</dbReference>
<feature type="transmembrane region" description="Helical" evidence="8">
    <location>
        <begin position="123"/>
        <end position="143"/>
    </location>
</feature>
<evidence type="ECO:0000256" key="4">
    <source>
        <dbReference type="ARBA" id="ARBA00022692"/>
    </source>
</evidence>
<keyword evidence="4 8" id="KW-0812">Transmembrane</keyword>
<dbReference type="EMBL" id="MWWY01000017">
    <property type="protein sequence ID" value="OZG64903.1"/>
    <property type="molecule type" value="Genomic_DNA"/>
</dbReference>
<accession>A0A261G153</accession>
<comment type="subcellular location">
    <subcellularLocation>
        <location evidence="1">Membrane</location>
        <topology evidence="1">Multi-pass membrane protein</topology>
    </subcellularLocation>
</comment>
<evidence type="ECO:0000256" key="1">
    <source>
        <dbReference type="ARBA" id="ARBA00004141"/>
    </source>
</evidence>
<keyword evidence="3 10" id="KW-0808">Transferase</keyword>
<evidence type="ECO:0000259" key="9">
    <source>
        <dbReference type="Pfam" id="PF02397"/>
    </source>
</evidence>
<feature type="compositionally biased region" description="Low complexity" evidence="7">
    <location>
        <begin position="7"/>
        <end position="29"/>
    </location>
</feature>
<dbReference type="NCBIfam" id="TIGR03025">
    <property type="entry name" value="EPS_sugtrans"/>
    <property type="match status" value="1"/>
</dbReference>
<evidence type="ECO:0000256" key="8">
    <source>
        <dbReference type="SAM" id="Phobius"/>
    </source>
</evidence>
<feature type="domain" description="Bacterial sugar transferase" evidence="9">
    <location>
        <begin position="370"/>
        <end position="558"/>
    </location>
</feature>
<evidence type="ECO:0000313" key="11">
    <source>
        <dbReference type="Proteomes" id="UP000216074"/>
    </source>
</evidence>
<comment type="similarity">
    <text evidence="2">Belongs to the bacterial sugar transferase family.</text>
</comment>
<keyword evidence="6 8" id="KW-0472">Membrane</keyword>
<feature type="compositionally biased region" description="Pro residues" evidence="7">
    <location>
        <begin position="30"/>
        <end position="47"/>
    </location>
</feature>
<evidence type="ECO:0000256" key="3">
    <source>
        <dbReference type="ARBA" id="ARBA00022679"/>
    </source>
</evidence>
<sequence>MTMPQTNDNVGANNVGANINPAPAVRAVTPPSPPSLPAPPTASPAPQPSASTPDEASNASVVLNDLQQLQLRHVLYWRFFVNLALTMCDAAMFILAGACVINVLGDVHRLAIWNLSDNLSVSLYLVIGALIWVSCLSVSGVYHRHVMGDGYQLNMLVFKGAVLSWMGLCAVSFVFGLDLSLAGVTSVTVAAWFATVVERIIARRIITRSRAKGSYAYGTVIVGSPEGIGKTLRFLARRDQLNYRPVAVCPIRLNAQTGLVEADPDAAAMERIVKEQWGDTLPIVSYAEHGLAEQFVNMGIQTVMVCDVLRRFSDNFNIFSVRMESFGLELALITSAVDVAGHQTQVRSIQGTTVLTIRLAQYGITTRIVKRIFDIVVSSLAILCSLFITLPVALAIKLTDGGPVFYTQKRIGLRGKPFRMIKFRSMVVNADALKAKLAEETGQEDRFIFKMKNDPRITKVGHFIRRFSIDELPQFLNVFIGDMSVVGPRPPLPEEFARYNPIYAMRMLVKPGITGPWQVSGRSDLSAEESEQLDVAYVQNWSILGDIVLMFRTVGAVFSHKGAY</sequence>
<evidence type="ECO:0000256" key="5">
    <source>
        <dbReference type="ARBA" id="ARBA00022989"/>
    </source>
</evidence>
<reference evidence="10 11" key="1">
    <citation type="journal article" date="2017" name="BMC Genomics">
        <title>Comparative genomic and phylogenomic analyses of the Bifidobacteriaceae family.</title>
        <authorList>
            <person name="Lugli G.A."/>
            <person name="Milani C."/>
            <person name="Turroni F."/>
            <person name="Duranti S."/>
            <person name="Mancabelli L."/>
            <person name="Mangifesta M."/>
            <person name="Ferrario C."/>
            <person name="Modesto M."/>
            <person name="Mattarelli P."/>
            <person name="Jiri K."/>
            <person name="van Sinderen D."/>
            <person name="Ventura M."/>
        </authorList>
    </citation>
    <scope>NUCLEOTIDE SEQUENCE [LARGE SCALE GENOMIC DNA]</scope>
    <source>
        <strain evidence="10 11">DSM 100202</strain>
    </source>
</reference>
<comment type="caution">
    <text evidence="10">The sequence shown here is derived from an EMBL/GenBank/DDBJ whole genome shotgun (WGS) entry which is preliminary data.</text>
</comment>
<dbReference type="PANTHER" id="PTHR30576:SF0">
    <property type="entry name" value="UNDECAPRENYL-PHOSPHATE N-ACETYLGALACTOSAMINYL 1-PHOSPHATE TRANSFERASE-RELATED"/>
    <property type="match status" value="1"/>
</dbReference>
<name>A0A261G153_9BIFI</name>
<feature type="transmembrane region" description="Helical" evidence="8">
    <location>
        <begin position="79"/>
        <end position="103"/>
    </location>
</feature>
<evidence type="ECO:0000313" key="10">
    <source>
        <dbReference type="EMBL" id="OZG64903.1"/>
    </source>
</evidence>
<evidence type="ECO:0000256" key="2">
    <source>
        <dbReference type="ARBA" id="ARBA00006464"/>
    </source>
</evidence>
<protein>
    <submittedName>
        <fullName evidence="10">Galactosyl transferase</fullName>
    </submittedName>
</protein>
<dbReference type="GO" id="GO:0016780">
    <property type="term" value="F:phosphotransferase activity, for other substituted phosphate groups"/>
    <property type="evidence" value="ECO:0007669"/>
    <property type="project" value="TreeGrafter"/>
</dbReference>
<dbReference type="PANTHER" id="PTHR30576">
    <property type="entry name" value="COLANIC BIOSYNTHESIS UDP-GLUCOSE LIPID CARRIER TRANSFERASE"/>
    <property type="match status" value="1"/>
</dbReference>
<feature type="transmembrane region" description="Helical" evidence="8">
    <location>
        <begin position="155"/>
        <end position="175"/>
    </location>
</feature>
<evidence type="ECO:0000256" key="6">
    <source>
        <dbReference type="ARBA" id="ARBA00023136"/>
    </source>
</evidence>
<evidence type="ECO:0000256" key="7">
    <source>
        <dbReference type="SAM" id="MobiDB-lite"/>
    </source>
</evidence>
<organism evidence="10 11">
    <name type="scientific">Bifidobacterium hapali</name>
    <dbReference type="NCBI Taxonomy" id="1630172"/>
    <lineage>
        <taxon>Bacteria</taxon>
        <taxon>Bacillati</taxon>
        <taxon>Actinomycetota</taxon>
        <taxon>Actinomycetes</taxon>
        <taxon>Bifidobacteriales</taxon>
        <taxon>Bifidobacteriaceae</taxon>
        <taxon>Bifidobacterium</taxon>
    </lineage>
</organism>
<dbReference type="RefSeq" id="WP_244569284.1">
    <property type="nucleotide sequence ID" value="NZ_MWWY01000017.1"/>
</dbReference>
<gene>
    <name evidence="10" type="ORF">BHAP_0795</name>
</gene>